<evidence type="ECO:0000313" key="3">
    <source>
        <dbReference type="Proteomes" id="UP000009888"/>
    </source>
</evidence>
<feature type="transmembrane region" description="Helical" evidence="1">
    <location>
        <begin position="223"/>
        <end position="246"/>
    </location>
</feature>
<keyword evidence="3" id="KW-1185">Reference proteome</keyword>
<evidence type="ECO:0000313" key="2">
    <source>
        <dbReference type="EMBL" id="EKU94750.1"/>
    </source>
</evidence>
<gene>
    <name evidence="2" type="ORF">HMPREF9233_01697</name>
</gene>
<name>K9EZT2_9ACTO</name>
<sequence>MDGNPRRDAVDREIVGEGTSAHTEVMNLGAIGVTVAMEDRTVAKVRSIGKTTANGTDLAITVIIMRIARTAGLVVAPGTMIVPGAAGGGATAIAAAGSVVGKMTTAARATSVGRMVNGALGTSGMTPIAAGAVTEATMMSARTVVALTASPTVTVIVVVMAATSVGNVLSGKTALIVAIGSIAGIASTRVASSTAVGVLSGETALLVAIGSVAGIASTRVASLTAAIVLSVGIAAITSAAITSAAITSGVNTRGTILGRAIRSYRRPFAPQIWTASPRVA</sequence>
<dbReference type="HOGENOM" id="CLU_992604_0_0_11"/>
<dbReference type="Proteomes" id="UP000009888">
    <property type="component" value="Unassembled WGS sequence"/>
</dbReference>
<dbReference type="AlphaFoldDB" id="K9EZT2"/>
<accession>K9EZT2</accession>
<evidence type="ECO:0000256" key="1">
    <source>
        <dbReference type="SAM" id="Phobius"/>
    </source>
</evidence>
<organism evidence="2 3">
    <name type="scientific">Actinobaculum massiliense ACS-171-V-Col2</name>
    <dbReference type="NCBI Taxonomy" id="883066"/>
    <lineage>
        <taxon>Bacteria</taxon>
        <taxon>Bacillati</taxon>
        <taxon>Actinomycetota</taxon>
        <taxon>Actinomycetes</taxon>
        <taxon>Actinomycetales</taxon>
        <taxon>Actinomycetaceae</taxon>
        <taxon>Actinobaculum</taxon>
    </lineage>
</organism>
<keyword evidence="1" id="KW-1133">Transmembrane helix</keyword>
<feature type="transmembrane region" description="Helical" evidence="1">
    <location>
        <begin position="195"/>
        <end position="217"/>
    </location>
</feature>
<feature type="transmembrane region" description="Helical" evidence="1">
    <location>
        <begin position="144"/>
        <end position="163"/>
    </location>
</feature>
<comment type="caution">
    <text evidence="2">The sequence shown here is derived from an EMBL/GenBank/DDBJ whole genome shotgun (WGS) entry which is preliminary data.</text>
</comment>
<dbReference type="EMBL" id="AGWL01000008">
    <property type="protein sequence ID" value="EKU94750.1"/>
    <property type="molecule type" value="Genomic_DNA"/>
</dbReference>
<feature type="transmembrane region" description="Helical" evidence="1">
    <location>
        <begin position="169"/>
        <end position="188"/>
    </location>
</feature>
<reference evidence="2 3" key="1">
    <citation type="submission" date="2012-09" db="EMBL/GenBank/DDBJ databases">
        <title>The Genome Sequence of Actinobaculum massiliae ACS-171-V-COL2.</title>
        <authorList>
            <consortium name="The Broad Institute Genome Sequencing Platform"/>
            <person name="Earl A."/>
            <person name="Ward D."/>
            <person name="Feldgarden M."/>
            <person name="Gevers D."/>
            <person name="Saerens B."/>
            <person name="Vaneechoutte M."/>
            <person name="Walker B."/>
            <person name="Young S.K."/>
            <person name="Zeng Q."/>
            <person name="Gargeya S."/>
            <person name="Fitzgerald M."/>
            <person name="Haas B."/>
            <person name="Abouelleil A."/>
            <person name="Alvarado L."/>
            <person name="Arachchi H.M."/>
            <person name="Berlin A."/>
            <person name="Chapman S.B."/>
            <person name="Goldberg J."/>
            <person name="Griggs A."/>
            <person name="Gujja S."/>
            <person name="Hansen M."/>
            <person name="Howarth C."/>
            <person name="Imamovic A."/>
            <person name="Larimer J."/>
            <person name="McCowen C."/>
            <person name="Montmayeur A."/>
            <person name="Murphy C."/>
            <person name="Neiman D."/>
            <person name="Pearson M."/>
            <person name="Priest M."/>
            <person name="Roberts A."/>
            <person name="Saif S."/>
            <person name="Shea T."/>
            <person name="Sisk P."/>
            <person name="Sykes S."/>
            <person name="Wortman J."/>
            <person name="Nusbaum C."/>
            <person name="Birren B."/>
        </authorList>
    </citation>
    <scope>NUCLEOTIDE SEQUENCE [LARGE SCALE GENOMIC DNA]</scope>
    <source>
        <strain evidence="3">ACS-171-V-Col2</strain>
    </source>
</reference>
<protein>
    <submittedName>
        <fullName evidence="2">Uncharacterized protein</fullName>
    </submittedName>
</protein>
<keyword evidence="1" id="KW-0472">Membrane</keyword>
<proteinExistence type="predicted"/>
<keyword evidence="1" id="KW-0812">Transmembrane</keyword>
<dbReference type="STRING" id="202789.GCA_001457435_00404"/>